<dbReference type="InterPro" id="IPR036388">
    <property type="entry name" value="WH-like_DNA-bd_sf"/>
</dbReference>
<name>A0ABY7K337_9ACTN</name>
<sequence length="244" mass="25882">MAPSTDSFAERVGRIAALGEPIRRALYRYVAAQPEPVDRVQAADAVGVAHHAAKFHLDKLEAEGLLDVDYSRPPGRGGPGAGRPAKRYRRSAAEVAVSLPERRYDLAGHIMAQAITAASTSGVSIARALRDAATAAGRRLGEQAREQLSRRAGRAQALQAVSDVLSEYGYEPRPDGAELVLANCPFHDLAREHPDLICGVNHDLLESALNHCGCDGLHAHLDPAPGRCCVRISAAPTADPAPAE</sequence>
<dbReference type="Proteomes" id="UP001164693">
    <property type="component" value="Chromosome"/>
</dbReference>
<reference evidence="1" key="1">
    <citation type="submission" date="2022-05" db="EMBL/GenBank/DDBJ databases">
        <title>Jatrophihabitans sp. SB3-54 whole genome sequence.</title>
        <authorList>
            <person name="Suh M.K."/>
            <person name="Eom M.K."/>
            <person name="Kim J.S."/>
            <person name="Kim H.S."/>
            <person name="Do H.E."/>
            <person name="Shin Y.K."/>
            <person name="Lee J.-S."/>
        </authorList>
    </citation>
    <scope>NUCLEOTIDE SEQUENCE</scope>
    <source>
        <strain evidence="1">SB3-54</strain>
    </source>
</reference>
<evidence type="ECO:0000313" key="2">
    <source>
        <dbReference type="Proteomes" id="UP001164693"/>
    </source>
</evidence>
<accession>A0ABY7K337</accession>
<organism evidence="1 2">
    <name type="scientific">Jatrophihabitans cynanchi</name>
    <dbReference type="NCBI Taxonomy" id="2944128"/>
    <lineage>
        <taxon>Bacteria</taxon>
        <taxon>Bacillati</taxon>
        <taxon>Actinomycetota</taxon>
        <taxon>Actinomycetes</taxon>
        <taxon>Jatrophihabitantales</taxon>
        <taxon>Jatrophihabitantaceae</taxon>
        <taxon>Jatrophihabitans</taxon>
    </lineage>
</organism>
<proteinExistence type="predicted"/>
<keyword evidence="2" id="KW-1185">Reference proteome</keyword>
<dbReference type="Pfam" id="PF12840">
    <property type="entry name" value="HTH_20"/>
    <property type="match status" value="1"/>
</dbReference>
<evidence type="ECO:0000313" key="1">
    <source>
        <dbReference type="EMBL" id="WAX59217.1"/>
    </source>
</evidence>
<dbReference type="EMBL" id="CP097463">
    <property type="protein sequence ID" value="WAX59217.1"/>
    <property type="molecule type" value="Genomic_DNA"/>
</dbReference>
<protein>
    <recommendedName>
        <fullName evidence="3">Transcriptional regulator</fullName>
    </recommendedName>
</protein>
<dbReference type="Gene3D" id="1.10.10.10">
    <property type="entry name" value="Winged helix-like DNA-binding domain superfamily/Winged helix DNA-binding domain"/>
    <property type="match status" value="1"/>
</dbReference>
<dbReference type="RefSeq" id="WP_269445758.1">
    <property type="nucleotide sequence ID" value="NZ_CP097463.1"/>
</dbReference>
<gene>
    <name evidence="1" type="ORF">M6B22_10750</name>
</gene>
<dbReference type="InterPro" id="IPR036390">
    <property type="entry name" value="WH_DNA-bd_sf"/>
</dbReference>
<evidence type="ECO:0008006" key="3">
    <source>
        <dbReference type="Google" id="ProtNLM"/>
    </source>
</evidence>
<dbReference type="SUPFAM" id="SSF46785">
    <property type="entry name" value="Winged helix' DNA-binding domain"/>
    <property type="match status" value="1"/>
</dbReference>